<dbReference type="Proteomes" id="UP001185092">
    <property type="component" value="Unassembled WGS sequence"/>
</dbReference>
<reference evidence="1" key="1">
    <citation type="submission" date="2023-07" db="EMBL/GenBank/DDBJ databases">
        <title>Genomic Encyclopedia of Type Strains, Phase IV (KMG-IV): sequencing the most valuable type-strain genomes for metagenomic binning, comparative biology and taxonomic classification.</title>
        <authorList>
            <person name="Goeker M."/>
        </authorList>
    </citation>
    <scope>NUCLEOTIDE SEQUENCE</scope>
    <source>
        <strain evidence="1">DSM 26174</strain>
    </source>
</reference>
<dbReference type="AlphaFoldDB" id="A0AAE3XJ39"/>
<organism evidence="1 2">
    <name type="scientific">Aureibacter tunicatorum</name>
    <dbReference type="NCBI Taxonomy" id="866807"/>
    <lineage>
        <taxon>Bacteria</taxon>
        <taxon>Pseudomonadati</taxon>
        <taxon>Bacteroidota</taxon>
        <taxon>Cytophagia</taxon>
        <taxon>Cytophagales</taxon>
        <taxon>Persicobacteraceae</taxon>
        <taxon>Aureibacter</taxon>
    </lineage>
</organism>
<dbReference type="EMBL" id="JAVDQD010000001">
    <property type="protein sequence ID" value="MDR6237350.1"/>
    <property type="molecule type" value="Genomic_DNA"/>
</dbReference>
<evidence type="ECO:0000313" key="2">
    <source>
        <dbReference type="Proteomes" id="UP001185092"/>
    </source>
</evidence>
<protein>
    <submittedName>
        <fullName evidence="1">Uncharacterized protein</fullName>
    </submittedName>
</protein>
<proteinExistence type="predicted"/>
<sequence length="42" mass="5208">MTRIIHIHAYLESARRNENSFTRVKKHKNTVKYRENSWETDF</sequence>
<accession>A0AAE3XJ39</accession>
<name>A0AAE3XJ39_9BACT</name>
<gene>
    <name evidence="1" type="ORF">HNQ88_000326</name>
</gene>
<comment type="caution">
    <text evidence="1">The sequence shown here is derived from an EMBL/GenBank/DDBJ whole genome shotgun (WGS) entry which is preliminary data.</text>
</comment>
<keyword evidence="2" id="KW-1185">Reference proteome</keyword>
<evidence type="ECO:0000313" key="1">
    <source>
        <dbReference type="EMBL" id="MDR6237350.1"/>
    </source>
</evidence>